<organism evidence="1 2">
    <name type="scientific">Zymoseptoria tritici ST99CH_1E4</name>
    <dbReference type="NCBI Taxonomy" id="1276532"/>
    <lineage>
        <taxon>Eukaryota</taxon>
        <taxon>Fungi</taxon>
        <taxon>Dikarya</taxon>
        <taxon>Ascomycota</taxon>
        <taxon>Pezizomycotina</taxon>
        <taxon>Dothideomycetes</taxon>
        <taxon>Dothideomycetidae</taxon>
        <taxon>Mycosphaerellales</taxon>
        <taxon>Mycosphaerellaceae</taxon>
        <taxon>Zymoseptoria</taxon>
    </lineage>
</organism>
<evidence type="ECO:0000313" key="2">
    <source>
        <dbReference type="Proteomes" id="UP000245764"/>
    </source>
</evidence>
<sequence>MRHTTEDTKIIEKKSTDFALSKIEEIIEVIQDLPSSDCRHPPRAPRRVLIPNPPVQWKSSLAYRGPGPRIRTQREVIRAIQRQHIPPVWTWNAHAKALGAEDRSGGGTRGRCRRRAI</sequence>
<name>A0A2H1H9V6_ZYMTR</name>
<evidence type="ECO:0000313" key="1">
    <source>
        <dbReference type="EMBL" id="SMR62626.1"/>
    </source>
</evidence>
<accession>A0A2H1H9V6</accession>
<gene>
    <name evidence="1" type="ORF">ZT1E4_G11942</name>
</gene>
<dbReference type="EMBL" id="LT854271">
    <property type="protein sequence ID" value="SMR62626.1"/>
    <property type="molecule type" value="Genomic_DNA"/>
</dbReference>
<dbReference type="Proteomes" id="UP000245764">
    <property type="component" value="Chromosome 20"/>
</dbReference>
<reference evidence="2" key="1">
    <citation type="submission" date="2017-05" db="EMBL/GenBank/DDBJ databases">
        <authorList>
            <person name="Song R."/>
            <person name="Chenine A.L."/>
            <person name="Ruprecht R.M."/>
        </authorList>
    </citation>
    <scope>NUCLEOTIDE SEQUENCE [LARGE SCALE GENOMIC DNA]</scope>
</reference>
<proteinExistence type="predicted"/>
<protein>
    <submittedName>
        <fullName evidence="1">Uncharacterized protein</fullName>
    </submittedName>
</protein>
<dbReference type="AlphaFoldDB" id="A0A2H1H9V6"/>